<dbReference type="PANTHER" id="PTHR47204">
    <property type="entry name" value="OS02G0168900 PROTEIN"/>
    <property type="match status" value="1"/>
</dbReference>
<protein>
    <submittedName>
        <fullName evidence="2">Ribonuclease H2, subunit C</fullName>
    </submittedName>
</protein>
<dbReference type="Gene3D" id="2.40.128.680">
    <property type="match status" value="1"/>
</dbReference>
<evidence type="ECO:0000313" key="2">
    <source>
        <dbReference type="EMBL" id="KAK0665275.1"/>
    </source>
</evidence>
<feature type="compositionally biased region" description="Polar residues" evidence="1">
    <location>
        <begin position="1"/>
        <end position="19"/>
    </location>
</feature>
<dbReference type="EMBL" id="JAULSY010000114">
    <property type="protein sequence ID" value="KAK0665275.1"/>
    <property type="molecule type" value="Genomic_DNA"/>
</dbReference>
<dbReference type="CDD" id="cd09271">
    <property type="entry name" value="RNase_H2-C"/>
    <property type="match status" value="1"/>
</dbReference>
<dbReference type="InterPro" id="IPR013924">
    <property type="entry name" value="RNase_H2_suC"/>
</dbReference>
<gene>
    <name evidence="2" type="ORF">QBC41DRAFT_258680</name>
</gene>
<feature type="region of interest" description="Disordered" evidence="1">
    <location>
        <begin position="1"/>
        <end position="21"/>
    </location>
</feature>
<reference evidence="2" key="1">
    <citation type="submission" date="2023-06" db="EMBL/GenBank/DDBJ databases">
        <title>Genome-scale phylogeny and comparative genomics of the fungal order Sordariales.</title>
        <authorList>
            <consortium name="Lawrence Berkeley National Laboratory"/>
            <person name="Hensen N."/>
            <person name="Bonometti L."/>
            <person name="Westerberg I."/>
            <person name="Brannstrom I.O."/>
            <person name="Guillou S."/>
            <person name="Cros-Aarteil S."/>
            <person name="Calhoun S."/>
            <person name="Haridas S."/>
            <person name="Kuo A."/>
            <person name="Mondo S."/>
            <person name="Pangilinan J."/>
            <person name="Riley R."/>
            <person name="Labutti K."/>
            <person name="Andreopoulos B."/>
            <person name="Lipzen A."/>
            <person name="Chen C."/>
            <person name="Yanf M."/>
            <person name="Daum C."/>
            <person name="Ng V."/>
            <person name="Clum A."/>
            <person name="Steindorff A."/>
            <person name="Ohm R."/>
            <person name="Martin F."/>
            <person name="Silar P."/>
            <person name="Natvig D."/>
            <person name="Lalanne C."/>
            <person name="Gautier V."/>
            <person name="Ament-Velasquez S.L."/>
            <person name="Kruys A."/>
            <person name="Hutchinson M.I."/>
            <person name="Powell A.J."/>
            <person name="Barry K."/>
            <person name="Miller A.N."/>
            <person name="Grigoriev I.V."/>
            <person name="Debuchy R."/>
            <person name="Gladieux P."/>
            <person name="Thoren M.H."/>
            <person name="Johannesson H."/>
        </authorList>
    </citation>
    <scope>NUCLEOTIDE SEQUENCE</scope>
    <source>
        <strain evidence="2">CBS 307.81</strain>
    </source>
</reference>
<accession>A0AA39Z6Q7</accession>
<dbReference type="AlphaFoldDB" id="A0AA39Z6Q7"/>
<keyword evidence="3" id="KW-1185">Reference proteome</keyword>
<evidence type="ECO:0000313" key="3">
    <source>
        <dbReference type="Proteomes" id="UP001174997"/>
    </source>
</evidence>
<name>A0AA39Z6Q7_9PEZI</name>
<dbReference type="Pfam" id="PF08615">
    <property type="entry name" value="RNase_H2_suC"/>
    <property type="match status" value="1"/>
</dbReference>
<comment type="caution">
    <text evidence="2">The sequence shown here is derived from an EMBL/GenBank/DDBJ whole genome shotgun (WGS) entry which is preliminary data.</text>
</comment>
<dbReference type="PANTHER" id="PTHR47204:SF1">
    <property type="entry name" value="RIBONUCLEASE H2 SUBUNIT C"/>
    <property type="match status" value="1"/>
</dbReference>
<proteinExistence type="predicted"/>
<evidence type="ECO:0000256" key="1">
    <source>
        <dbReference type="SAM" id="MobiDB-lite"/>
    </source>
</evidence>
<dbReference type="GO" id="GO:0006401">
    <property type="term" value="P:RNA catabolic process"/>
    <property type="evidence" value="ECO:0007669"/>
    <property type="project" value="InterPro"/>
</dbReference>
<dbReference type="Proteomes" id="UP001174997">
    <property type="component" value="Unassembled WGS sequence"/>
</dbReference>
<dbReference type="GO" id="GO:0032299">
    <property type="term" value="C:ribonuclease H2 complex"/>
    <property type="evidence" value="ECO:0007669"/>
    <property type="project" value="InterPro"/>
</dbReference>
<sequence length="151" mass="16231">MSTSQPILNLGSASSSPKKTTAHLLPCKIHHTGPVEPTQSFWDPQTSASTSDFKEAYFRGRKLKGKPVALPEGYKGVVAISSSPDQNGEAHAIDLEKDAHGKLEVQAEFDEVVVWGHESLADAGADGYVRSLEEWVGVAGAIHSFDEEDSK</sequence>
<organism evidence="2 3">
    <name type="scientific">Cercophora samala</name>
    <dbReference type="NCBI Taxonomy" id="330535"/>
    <lineage>
        <taxon>Eukaryota</taxon>
        <taxon>Fungi</taxon>
        <taxon>Dikarya</taxon>
        <taxon>Ascomycota</taxon>
        <taxon>Pezizomycotina</taxon>
        <taxon>Sordariomycetes</taxon>
        <taxon>Sordariomycetidae</taxon>
        <taxon>Sordariales</taxon>
        <taxon>Lasiosphaeriaceae</taxon>
        <taxon>Cercophora</taxon>
    </lineage>
</organism>